<evidence type="ECO:0000256" key="1">
    <source>
        <dbReference type="ARBA" id="ARBA00023125"/>
    </source>
</evidence>
<organism evidence="4 5">
    <name type="scientific">Hoyosella rhizosphaerae</name>
    <dbReference type="NCBI Taxonomy" id="1755582"/>
    <lineage>
        <taxon>Bacteria</taxon>
        <taxon>Bacillati</taxon>
        <taxon>Actinomycetota</taxon>
        <taxon>Actinomycetes</taxon>
        <taxon>Mycobacteriales</taxon>
        <taxon>Hoyosellaceae</taxon>
        <taxon>Hoyosella</taxon>
    </lineage>
</organism>
<evidence type="ECO:0000256" key="2">
    <source>
        <dbReference type="PROSITE-ProRule" id="PRU00335"/>
    </source>
</evidence>
<keyword evidence="5" id="KW-1185">Reference proteome</keyword>
<name>A0A916XEZ7_9ACTN</name>
<dbReference type="SUPFAM" id="SSF46689">
    <property type="entry name" value="Homeodomain-like"/>
    <property type="match status" value="1"/>
</dbReference>
<proteinExistence type="predicted"/>
<dbReference type="SUPFAM" id="SSF48498">
    <property type="entry name" value="Tetracyclin repressor-like, C-terminal domain"/>
    <property type="match status" value="1"/>
</dbReference>
<feature type="domain" description="HTH tetR-type" evidence="3">
    <location>
        <begin position="14"/>
        <end position="74"/>
    </location>
</feature>
<dbReference type="GO" id="GO:0000976">
    <property type="term" value="F:transcription cis-regulatory region binding"/>
    <property type="evidence" value="ECO:0007669"/>
    <property type="project" value="TreeGrafter"/>
</dbReference>
<dbReference type="EMBL" id="BMJH01000002">
    <property type="protein sequence ID" value="GGC68694.1"/>
    <property type="molecule type" value="Genomic_DNA"/>
</dbReference>
<dbReference type="Pfam" id="PF00440">
    <property type="entry name" value="TetR_N"/>
    <property type="match status" value="1"/>
</dbReference>
<dbReference type="RefSeq" id="WP_188674391.1">
    <property type="nucleotide sequence ID" value="NZ_BMJH01000002.1"/>
</dbReference>
<dbReference type="InterPro" id="IPR001647">
    <property type="entry name" value="HTH_TetR"/>
</dbReference>
<keyword evidence="1 2" id="KW-0238">DNA-binding</keyword>
<sequence>MAYRQTPAVKARLAQTREDIVAAATHLVHEYGYAGCAMSAVAERAGIATGTIYRFFPSKGELFAEVFRTACSREVAAVTNSATRESDPVNAVVAAMETFCYRALSDPKMAYALLAEPVDPLVDEQRLQFRAAFSALLATGIIEAIKAGKIPPQDPQLTSAAIVGAVGDALISPLGHRTPAPEVVPQLLTLIRRAIGS</sequence>
<evidence type="ECO:0000259" key="3">
    <source>
        <dbReference type="PROSITE" id="PS50977"/>
    </source>
</evidence>
<dbReference type="Gene3D" id="1.10.357.10">
    <property type="entry name" value="Tetracycline Repressor, domain 2"/>
    <property type="match status" value="1"/>
</dbReference>
<accession>A0A916XEZ7</accession>
<comment type="caution">
    <text evidence="4">The sequence shown here is derived from an EMBL/GenBank/DDBJ whole genome shotgun (WGS) entry which is preliminary data.</text>
</comment>
<dbReference type="PROSITE" id="PS50977">
    <property type="entry name" value="HTH_TETR_2"/>
    <property type="match status" value="1"/>
</dbReference>
<dbReference type="InterPro" id="IPR009057">
    <property type="entry name" value="Homeodomain-like_sf"/>
</dbReference>
<dbReference type="GO" id="GO:0003700">
    <property type="term" value="F:DNA-binding transcription factor activity"/>
    <property type="evidence" value="ECO:0007669"/>
    <property type="project" value="TreeGrafter"/>
</dbReference>
<feature type="DNA-binding region" description="H-T-H motif" evidence="2">
    <location>
        <begin position="37"/>
        <end position="56"/>
    </location>
</feature>
<dbReference type="AlphaFoldDB" id="A0A916XEZ7"/>
<reference evidence="4" key="2">
    <citation type="submission" date="2020-09" db="EMBL/GenBank/DDBJ databases">
        <authorList>
            <person name="Sun Q."/>
            <person name="Zhou Y."/>
        </authorList>
    </citation>
    <scope>NUCLEOTIDE SEQUENCE</scope>
    <source>
        <strain evidence="4">CGMCC 1.15478</strain>
    </source>
</reference>
<evidence type="ECO:0000313" key="4">
    <source>
        <dbReference type="EMBL" id="GGC68694.1"/>
    </source>
</evidence>
<reference evidence="4" key="1">
    <citation type="journal article" date="2014" name="Int. J. Syst. Evol. Microbiol.">
        <title>Complete genome sequence of Corynebacterium casei LMG S-19264T (=DSM 44701T), isolated from a smear-ripened cheese.</title>
        <authorList>
            <consortium name="US DOE Joint Genome Institute (JGI-PGF)"/>
            <person name="Walter F."/>
            <person name="Albersmeier A."/>
            <person name="Kalinowski J."/>
            <person name="Ruckert C."/>
        </authorList>
    </citation>
    <scope>NUCLEOTIDE SEQUENCE</scope>
    <source>
        <strain evidence="4">CGMCC 1.15478</strain>
    </source>
</reference>
<dbReference type="PANTHER" id="PTHR30055:SF226">
    <property type="entry name" value="HTH-TYPE TRANSCRIPTIONAL REGULATOR PKSA"/>
    <property type="match status" value="1"/>
</dbReference>
<dbReference type="InterPro" id="IPR050109">
    <property type="entry name" value="HTH-type_TetR-like_transc_reg"/>
</dbReference>
<dbReference type="InterPro" id="IPR036271">
    <property type="entry name" value="Tet_transcr_reg_TetR-rel_C_sf"/>
</dbReference>
<protein>
    <submittedName>
        <fullName evidence="4">TetR family transcriptional regulator</fullName>
    </submittedName>
</protein>
<dbReference type="Proteomes" id="UP000641514">
    <property type="component" value="Unassembled WGS sequence"/>
</dbReference>
<dbReference type="PRINTS" id="PR00455">
    <property type="entry name" value="HTHTETR"/>
</dbReference>
<evidence type="ECO:0000313" key="5">
    <source>
        <dbReference type="Proteomes" id="UP000641514"/>
    </source>
</evidence>
<dbReference type="PANTHER" id="PTHR30055">
    <property type="entry name" value="HTH-TYPE TRANSCRIPTIONAL REGULATOR RUTR"/>
    <property type="match status" value="1"/>
</dbReference>
<gene>
    <name evidence="4" type="ORF">GCM10011410_21840</name>
</gene>